<dbReference type="GeneTree" id="ENSGT01140000282569"/>
<name>H2ZTS4_LATCH</name>
<dbReference type="Pfam" id="PF00078">
    <property type="entry name" value="RVT_1"/>
    <property type="match status" value="1"/>
</dbReference>
<dbReference type="InParanoid" id="H2ZTS4"/>
<sequence>SPTLFHQCTPSAIIQYVDDILIQTETEEEHYALLEEVLGLLKNAGLKLNPSKAQLMWDSVTFLGVQINAGGRIPDLAKVKLIQSLPRPHTVTALRSFLGIVGFYRDFIEGYSEIAAPLYEHLKGNPGKEDELEWDPSSQEAFLWLKQALVAAPALRSPDSTLPFIIEVAVSSTSIIAVLMQDVHGKPIPIGYFSRSLTPVEKTYDQCTKQILG</sequence>
<dbReference type="Gene3D" id="3.30.70.270">
    <property type="match status" value="2"/>
</dbReference>
<dbReference type="InterPro" id="IPR000477">
    <property type="entry name" value="RT_dom"/>
</dbReference>
<evidence type="ECO:0000256" key="2">
    <source>
        <dbReference type="ARBA" id="ARBA00012180"/>
    </source>
</evidence>
<evidence type="ECO:0000313" key="4">
    <source>
        <dbReference type="Ensembl" id="ENSLACP00000000795.1"/>
    </source>
</evidence>
<dbReference type="OMA" id="KCCFLQR"/>
<dbReference type="FunFam" id="3.30.70.270:FF:000020">
    <property type="entry name" value="Transposon Tf2-6 polyprotein-like Protein"/>
    <property type="match status" value="1"/>
</dbReference>
<reference evidence="4" key="3">
    <citation type="submission" date="2025-09" db="UniProtKB">
        <authorList>
            <consortium name="Ensembl"/>
        </authorList>
    </citation>
    <scope>IDENTIFICATION</scope>
</reference>
<dbReference type="EMBL" id="AFYH01269078">
    <property type="status" value="NOT_ANNOTATED_CDS"/>
    <property type="molecule type" value="Genomic_DNA"/>
</dbReference>
<dbReference type="InterPro" id="IPR043502">
    <property type="entry name" value="DNA/RNA_pol_sf"/>
</dbReference>
<proteinExistence type="inferred from homology"/>
<dbReference type="InterPro" id="IPR041577">
    <property type="entry name" value="RT_RNaseH_2"/>
</dbReference>
<dbReference type="Ensembl" id="ENSLACT00000000803.1">
    <property type="protein sequence ID" value="ENSLACP00000000795.1"/>
    <property type="gene ID" value="ENSLACG00000000714.1"/>
</dbReference>
<dbReference type="PROSITE" id="PS50878">
    <property type="entry name" value="RT_POL"/>
    <property type="match status" value="1"/>
</dbReference>
<dbReference type="AlphaFoldDB" id="H2ZTS4"/>
<dbReference type="Proteomes" id="UP000008672">
    <property type="component" value="Unassembled WGS sequence"/>
</dbReference>
<organism evidence="4 5">
    <name type="scientific">Latimeria chalumnae</name>
    <name type="common">Coelacanth</name>
    <dbReference type="NCBI Taxonomy" id="7897"/>
    <lineage>
        <taxon>Eukaryota</taxon>
        <taxon>Metazoa</taxon>
        <taxon>Chordata</taxon>
        <taxon>Craniata</taxon>
        <taxon>Vertebrata</taxon>
        <taxon>Euteleostomi</taxon>
        <taxon>Coelacanthiformes</taxon>
        <taxon>Coelacanthidae</taxon>
        <taxon>Latimeria</taxon>
    </lineage>
</organism>
<protein>
    <recommendedName>
        <fullName evidence="2">ribonuclease H</fullName>
        <ecNumber evidence="2">3.1.26.4</ecNumber>
    </recommendedName>
</protein>
<dbReference type="InterPro" id="IPR043128">
    <property type="entry name" value="Rev_trsase/Diguanyl_cyclase"/>
</dbReference>
<reference evidence="4" key="2">
    <citation type="submission" date="2025-08" db="UniProtKB">
        <authorList>
            <consortium name="Ensembl"/>
        </authorList>
    </citation>
    <scope>IDENTIFICATION</scope>
</reference>
<dbReference type="eggNOG" id="KOG0017">
    <property type="taxonomic scope" value="Eukaryota"/>
</dbReference>
<dbReference type="InterPro" id="IPR051320">
    <property type="entry name" value="Viral_Replic_Matur_Polypro"/>
</dbReference>
<dbReference type="PANTHER" id="PTHR33064">
    <property type="entry name" value="POL PROTEIN"/>
    <property type="match status" value="1"/>
</dbReference>
<dbReference type="EMBL" id="AFYH01269079">
    <property type="status" value="NOT_ANNOTATED_CDS"/>
    <property type="molecule type" value="Genomic_DNA"/>
</dbReference>
<reference evidence="5" key="1">
    <citation type="submission" date="2011-08" db="EMBL/GenBank/DDBJ databases">
        <title>The draft genome of Latimeria chalumnae.</title>
        <authorList>
            <person name="Di Palma F."/>
            <person name="Alfoldi J."/>
            <person name="Johnson J."/>
            <person name="Berlin A."/>
            <person name="Gnerre S."/>
            <person name="Jaffe D."/>
            <person name="MacCallum I."/>
            <person name="Young S."/>
            <person name="Walker B.J."/>
            <person name="Lander E."/>
            <person name="Lindblad-Toh K."/>
        </authorList>
    </citation>
    <scope>NUCLEOTIDE SEQUENCE [LARGE SCALE GENOMIC DNA]</scope>
    <source>
        <strain evidence="5">Wild caught</strain>
    </source>
</reference>
<feature type="domain" description="Reverse transcriptase" evidence="3">
    <location>
        <begin position="1"/>
        <end position="67"/>
    </location>
</feature>
<comment type="similarity">
    <text evidence="1">Belongs to the beta type-B retroviral polymerase family. HERV class-II K(HML-2) pol subfamily.</text>
</comment>
<evidence type="ECO:0000256" key="1">
    <source>
        <dbReference type="ARBA" id="ARBA00010879"/>
    </source>
</evidence>
<dbReference type="PANTHER" id="PTHR33064:SF37">
    <property type="entry name" value="RIBONUCLEASE H"/>
    <property type="match status" value="1"/>
</dbReference>
<evidence type="ECO:0000313" key="5">
    <source>
        <dbReference type="Proteomes" id="UP000008672"/>
    </source>
</evidence>
<keyword evidence="5" id="KW-1185">Reference proteome</keyword>
<dbReference type="STRING" id="7897.ENSLACP00000000795"/>
<evidence type="ECO:0000259" key="3">
    <source>
        <dbReference type="PROSITE" id="PS50878"/>
    </source>
</evidence>
<dbReference type="GO" id="GO:0004523">
    <property type="term" value="F:RNA-DNA hybrid ribonuclease activity"/>
    <property type="evidence" value="ECO:0007669"/>
    <property type="project" value="UniProtKB-EC"/>
</dbReference>
<dbReference type="Pfam" id="PF17919">
    <property type="entry name" value="RT_RNaseH_2"/>
    <property type="match status" value="1"/>
</dbReference>
<dbReference type="SUPFAM" id="SSF56672">
    <property type="entry name" value="DNA/RNA polymerases"/>
    <property type="match status" value="1"/>
</dbReference>
<accession>H2ZTS4</accession>
<dbReference type="Gene3D" id="3.10.20.370">
    <property type="match status" value="1"/>
</dbReference>
<dbReference type="EC" id="3.1.26.4" evidence="2"/>